<sequence length="300" mass="31635">MTTVVLACGPRAADLVGALVADAVTLPDMPGRRDLRLLDDLAAAHLPVDDTPTLDEIAAAPDVPHQGAPQFAPQHPDRPVRVVVVGSDAALSAVVTRLMRIDAMWISVGFVPVVDDGETSVVAQNWQLSTVSGSGGGPSVAALNFAMTSPVRPTAVVRDDSGLVTLGSAEIFHTGAELVGEIIVDSQTLFTNTSGRTWDGRTGAFGARLVPTVDAPGIAATRLITPSVWDDDAARSVPRRRLFRRPAEIGGVDPEAVLTGRALQAGGVELTVVRDGVVHPRPTSKVTFYRHLRDGQFVRR</sequence>
<evidence type="ECO:0000313" key="2">
    <source>
        <dbReference type="Proteomes" id="UP000023703"/>
    </source>
</evidence>
<dbReference type="KEGG" id="cgy:CGLY_14105"/>
<protein>
    <submittedName>
        <fullName evidence="1">Uncharacterized protein</fullName>
    </submittedName>
</protein>
<dbReference type="eggNOG" id="COG1597">
    <property type="taxonomic scope" value="Bacteria"/>
</dbReference>
<keyword evidence="2" id="KW-1185">Reference proteome</keyword>
<gene>
    <name evidence="1" type="ORF">CGLY_14105</name>
</gene>
<evidence type="ECO:0000313" key="1">
    <source>
        <dbReference type="EMBL" id="AHW65261.1"/>
    </source>
</evidence>
<reference evidence="1 2" key="1">
    <citation type="journal article" date="2015" name="Int. J. Syst. Evol. Microbiol.">
        <title>Revisiting Corynebacterium glyciniphilum (ex Kubota et al., 1972) sp. nov., nom. rev., isolated from putrefied banana.</title>
        <authorList>
            <person name="Al-Dilaimi A."/>
            <person name="Bednarz H."/>
            <person name="Lomker A."/>
            <person name="Niehaus K."/>
            <person name="Kalinowski J."/>
            <person name="Ruckert C."/>
        </authorList>
    </citation>
    <scope>NUCLEOTIDE SEQUENCE [LARGE SCALE GENOMIC DNA]</scope>
    <source>
        <strain evidence="1">AJ 3170</strain>
    </source>
</reference>
<dbReference type="AlphaFoldDB" id="X5EF90"/>
<dbReference type="Proteomes" id="UP000023703">
    <property type="component" value="Chromosome"/>
</dbReference>
<proteinExistence type="predicted"/>
<dbReference type="EMBL" id="CP006842">
    <property type="protein sequence ID" value="AHW65261.1"/>
    <property type="molecule type" value="Genomic_DNA"/>
</dbReference>
<accession>X5EF90</accession>
<organism evidence="1 2">
    <name type="scientific">Corynebacterium glyciniphilum AJ 3170</name>
    <dbReference type="NCBI Taxonomy" id="1404245"/>
    <lineage>
        <taxon>Bacteria</taxon>
        <taxon>Bacillati</taxon>
        <taxon>Actinomycetota</taxon>
        <taxon>Actinomycetes</taxon>
        <taxon>Mycobacteriales</taxon>
        <taxon>Corynebacteriaceae</taxon>
        <taxon>Corynebacterium</taxon>
    </lineage>
</organism>
<dbReference type="HOGENOM" id="CLU_087221_0_0_11"/>
<dbReference type="RefSeq" id="WP_038550265.1">
    <property type="nucleotide sequence ID" value="NZ_CP006842.1"/>
</dbReference>
<name>X5EF90_9CORY</name>
<dbReference type="STRING" id="1404245.CGLY_14105"/>
<dbReference type="OrthoDB" id="5189801at2"/>